<name>A0A8D8RET4_9HEMI</name>
<reference evidence="1" key="1">
    <citation type="submission" date="2021-05" db="EMBL/GenBank/DDBJ databases">
        <authorList>
            <person name="Alioto T."/>
            <person name="Alioto T."/>
            <person name="Gomez Garrido J."/>
        </authorList>
    </citation>
    <scope>NUCLEOTIDE SEQUENCE</scope>
</reference>
<dbReference type="EMBL" id="HBUF01317200">
    <property type="protein sequence ID" value="CAG6694254.1"/>
    <property type="molecule type" value="Transcribed_RNA"/>
</dbReference>
<accession>A0A8D8RET4</accession>
<dbReference type="EMBL" id="HBUF01151630">
    <property type="protein sequence ID" value="CAG6648397.1"/>
    <property type="molecule type" value="Transcribed_RNA"/>
</dbReference>
<evidence type="ECO:0000313" key="1">
    <source>
        <dbReference type="EMBL" id="CAG6648397.1"/>
    </source>
</evidence>
<protein>
    <submittedName>
        <fullName evidence="1">Uncharacterized protein</fullName>
    </submittedName>
</protein>
<sequence length="143" mass="17111">MLMQIPMMEQRVNILNHLHPEKQIYGLICHQRQKEATIHFRNDEPLLPTTQFRNLNVPLGKGNLCQWQKIQRTPNNYNKIRRIWMMFQKIHPSICPQCRTCLHQSHHVKACLHQRHHLKNLGKRFRLIRACGLPQECGDKQIK</sequence>
<dbReference type="AlphaFoldDB" id="A0A8D8RET4"/>
<organism evidence="1">
    <name type="scientific">Cacopsylla melanoneura</name>
    <dbReference type="NCBI Taxonomy" id="428564"/>
    <lineage>
        <taxon>Eukaryota</taxon>
        <taxon>Metazoa</taxon>
        <taxon>Ecdysozoa</taxon>
        <taxon>Arthropoda</taxon>
        <taxon>Hexapoda</taxon>
        <taxon>Insecta</taxon>
        <taxon>Pterygota</taxon>
        <taxon>Neoptera</taxon>
        <taxon>Paraneoptera</taxon>
        <taxon>Hemiptera</taxon>
        <taxon>Sternorrhyncha</taxon>
        <taxon>Psylloidea</taxon>
        <taxon>Psyllidae</taxon>
        <taxon>Psyllinae</taxon>
        <taxon>Cacopsylla</taxon>
    </lineage>
</organism>
<proteinExistence type="predicted"/>